<accession>A0A382SJU1</accession>
<keyword evidence="1" id="KW-0812">Transmembrane</keyword>
<proteinExistence type="predicted"/>
<feature type="transmembrane region" description="Helical" evidence="1">
    <location>
        <begin position="36"/>
        <end position="53"/>
    </location>
</feature>
<feature type="transmembrane region" description="Helical" evidence="1">
    <location>
        <begin position="7"/>
        <end position="24"/>
    </location>
</feature>
<sequence length="59" mass="6363">QRGAVSLELMLPLLLAVLAGGFLGSRLGAMRFKPQTIQQILGLVVILALLLLSRKIGFF</sequence>
<evidence type="ECO:0000256" key="1">
    <source>
        <dbReference type="SAM" id="Phobius"/>
    </source>
</evidence>
<dbReference type="AlphaFoldDB" id="A0A382SJU1"/>
<dbReference type="EMBL" id="UINC01129042">
    <property type="protein sequence ID" value="SVD09181.1"/>
    <property type="molecule type" value="Genomic_DNA"/>
</dbReference>
<keyword evidence="1" id="KW-0472">Membrane</keyword>
<evidence type="ECO:0000313" key="2">
    <source>
        <dbReference type="EMBL" id="SVD09181.1"/>
    </source>
</evidence>
<name>A0A382SJU1_9ZZZZ</name>
<organism evidence="2">
    <name type="scientific">marine metagenome</name>
    <dbReference type="NCBI Taxonomy" id="408172"/>
    <lineage>
        <taxon>unclassified sequences</taxon>
        <taxon>metagenomes</taxon>
        <taxon>ecological metagenomes</taxon>
    </lineage>
</organism>
<keyword evidence="1" id="KW-1133">Transmembrane helix</keyword>
<gene>
    <name evidence="2" type="ORF">METZ01_LOCUS362035</name>
</gene>
<protein>
    <submittedName>
        <fullName evidence="2">Uncharacterized protein</fullName>
    </submittedName>
</protein>
<feature type="non-terminal residue" evidence="2">
    <location>
        <position position="1"/>
    </location>
</feature>
<reference evidence="2" key="1">
    <citation type="submission" date="2018-05" db="EMBL/GenBank/DDBJ databases">
        <authorList>
            <person name="Lanie J.A."/>
            <person name="Ng W.-L."/>
            <person name="Kazmierczak K.M."/>
            <person name="Andrzejewski T.M."/>
            <person name="Davidsen T.M."/>
            <person name="Wayne K.J."/>
            <person name="Tettelin H."/>
            <person name="Glass J.I."/>
            <person name="Rusch D."/>
            <person name="Podicherti R."/>
            <person name="Tsui H.-C.T."/>
            <person name="Winkler M.E."/>
        </authorList>
    </citation>
    <scope>NUCLEOTIDE SEQUENCE</scope>
</reference>